<feature type="compositionally biased region" description="Basic and acidic residues" evidence="1">
    <location>
        <begin position="99"/>
        <end position="122"/>
    </location>
</feature>
<feature type="compositionally biased region" description="Pro residues" evidence="1">
    <location>
        <begin position="75"/>
        <end position="90"/>
    </location>
</feature>
<evidence type="ECO:0000313" key="3">
    <source>
        <dbReference type="Proteomes" id="UP000269721"/>
    </source>
</evidence>
<accession>A0A4P9W128</accession>
<name>A0A4P9W128_9FUNG</name>
<sequence>MALACSLAVRPLPPPSQKVPENAVENAIRLLYDVLCNVTFSPPALPLPPSLHPEDVRDPLPCTGPPFMLSSYNTPTPPPSAKPSALPGPQPDGHIASVLEKRSTRERRNAPTQTEHHTRDVKPATPTIAPSIATPPKSTRQAGGPTSAPELFEVTLKAPRTLHAQAVLAVWDRARSRRWRAWYDGQMESAHEQARVGQDRRASWFQSRSCMRDQPRFERGRSAFVGKLRTMPAPAPAPTLEAEHGRAEEGKAVADRESCVALGICAPFGEGDQVARRVSEVAGFESRTIDEHRARVIAEDHVGKLERVPIDYWSQWSARETLEEQRRMIRDHLSSTPVDQWTPRINAKRLWLSDSRAW</sequence>
<evidence type="ECO:0000313" key="2">
    <source>
        <dbReference type="EMBL" id="RKO84270.1"/>
    </source>
</evidence>
<proteinExistence type="predicted"/>
<feature type="compositionally biased region" description="Low complexity" evidence="1">
    <location>
        <begin position="123"/>
        <end position="136"/>
    </location>
</feature>
<dbReference type="Proteomes" id="UP000269721">
    <property type="component" value="Unassembled WGS sequence"/>
</dbReference>
<dbReference type="AlphaFoldDB" id="A0A4P9W128"/>
<keyword evidence="3" id="KW-1185">Reference proteome</keyword>
<gene>
    <name evidence="2" type="ORF">BDK51DRAFT_49247</name>
</gene>
<feature type="region of interest" description="Disordered" evidence="1">
    <location>
        <begin position="56"/>
        <end position="148"/>
    </location>
</feature>
<dbReference type="EMBL" id="ML000296">
    <property type="protein sequence ID" value="RKO84270.1"/>
    <property type="molecule type" value="Genomic_DNA"/>
</dbReference>
<protein>
    <submittedName>
        <fullName evidence="2">Uncharacterized protein</fullName>
    </submittedName>
</protein>
<reference evidence="3" key="1">
    <citation type="journal article" date="2018" name="Nat. Microbiol.">
        <title>Leveraging single-cell genomics to expand the fungal tree of life.</title>
        <authorList>
            <person name="Ahrendt S.R."/>
            <person name="Quandt C.A."/>
            <person name="Ciobanu D."/>
            <person name="Clum A."/>
            <person name="Salamov A."/>
            <person name="Andreopoulos B."/>
            <person name="Cheng J.F."/>
            <person name="Woyke T."/>
            <person name="Pelin A."/>
            <person name="Henrissat B."/>
            <person name="Reynolds N.K."/>
            <person name="Benny G.L."/>
            <person name="Smith M.E."/>
            <person name="James T.Y."/>
            <person name="Grigoriev I.V."/>
        </authorList>
    </citation>
    <scope>NUCLEOTIDE SEQUENCE [LARGE SCALE GENOMIC DNA]</scope>
</reference>
<evidence type="ECO:0000256" key="1">
    <source>
        <dbReference type="SAM" id="MobiDB-lite"/>
    </source>
</evidence>
<organism evidence="2 3">
    <name type="scientific">Blyttiomyces helicus</name>
    <dbReference type="NCBI Taxonomy" id="388810"/>
    <lineage>
        <taxon>Eukaryota</taxon>
        <taxon>Fungi</taxon>
        <taxon>Fungi incertae sedis</taxon>
        <taxon>Chytridiomycota</taxon>
        <taxon>Chytridiomycota incertae sedis</taxon>
        <taxon>Chytridiomycetes</taxon>
        <taxon>Chytridiomycetes incertae sedis</taxon>
        <taxon>Blyttiomyces</taxon>
    </lineage>
</organism>